<keyword evidence="10 11" id="KW-0077">Bacteriochlorophyll biosynthesis</keyword>
<keyword evidence="5 11" id="KW-0067">ATP-binding</keyword>
<dbReference type="Pfam" id="PF08369">
    <property type="entry name" value="PCP_red"/>
    <property type="match status" value="1"/>
</dbReference>
<evidence type="ECO:0000256" key="12">
    <source>
        <dbReference type="SAM" id="MobiDB-lite"/>
    </source>
</evidence>
<feature type="compositionally biased region" description="Low complexity" evidence="12">
    <location>
        <begin position="473"/>
        <end position="486"/>
    </location>
</feature>
<reference evidence="16" key="1">
    <citation type="journal article" date="2019" name="Int. J. Syst. Evol. Microbiol.">
        <title>The Global Catalogue of Microorganisms (GCM) 10K type strain sequencing project: providing services to taxonomists for standard genome sequencing and annotation.</title>
        <authorList>
            <consortium name="The Broad Institute Genomics Platform"/>
            <consortium name="The Broad Institute Genome Sequencing Center for Infectious Disease"/>
            <person name="Wu L."/>
            <person name="Ma J."/>
        </authorList>
    </citation>
    <scope>NUCLEOTIDE SEQUENCE [LARGE SCALE GENOMIC DNA]</scope>
    <source>
        <strain evidence="16">CGMCC 1.16275</strain>
    </source>
</reference>
<dbReference type="RefSeq" id="WP_377359572.1">
    <property type="nucleotide sequence ID" value="NZ_JBHTCM010000010.1"/>
</dbReference>
<evidence type="ECO:0000256" key="5">
    <source>
        <dbReference type="ARBA" id="ARBA00022840"/>
    </source>
</evidence>
<evidence type="ECO:0000256" key="1">
    <source>
        <dbReference type="ARBA" id="ARBA00022485"/>
    </source>
</evidence>
<dbReference type="Pfam" id="PF00148">
    <property type="entry name" value="Oxidored_nitro"/>
    <property type="match status" value="1"/>
</dbReference>
<comment type="caution">
    <text evidence="15">The sequence shown here is derived from an EMBL/GenBank/DDBJ whole genome shotgun (WGS) entry which is preliminary data.</text>
</comment>
<comment type="similarity">
    <text evidence="11">Belongs to the ChlB/BchB/BchZ family.</text>
</comment>
<feature type="region of interest" description="Disordered" evidence="12">
    <location>
        <begin position="444"/>
        <end position="495"/>
    </location>
</feature>
<evidence type="ECO:0000313" key="16">
    <source>
        <dbReference type="Proteomes" id="UP001596456"/>
    </source>
</evidence>
<keyword evidence="3 11" id="KW-0479">Metal-binding</keyword>
<accession>A0ABW2KW92</accession>
<evidence type="ECO:0000256" key="6">
    <source>
        <dbReference type="ARBA" id="ARBA00023002"/>
    </source>
</evidence>
<evidence type="ECO:0000259" key="14">
    <source>
        <dbReference type="Pfam" id="PF08369"/>
    </source>
</evidence>
<feature type="binding site" evidence="11">
    <location>
        <position position="36"/>
    </location>
    <ligand>
        <name>[4Fe-4S] cluster</name>
        <dbReference type="ChEBI" id="CHEBI:49883"/>
        <note>ligand shared with heterodimeric partner</note>
    </ligand>
</feature>
<dbReference type="InterPro" id="IPR013580">
    <property type="entry name" value="LI-POR_suB-like_C"/>
</dbReference>
<keyword evidence="9 11" id="KW-0149">Chlorophyll biosynthesis</keyword>
<keyword evidence="16" id="KW-1185">Reference proteome</keyword>
<dbReference type="Gene3D" id="3.40.50.1980">
    <property type="entry name" value="Nitrogenase molybdenum iron protein domain"/>
    <property type="match status" value="3"/>
</dbReference>
<feature type="domain" description="Light-independent protochlorophyllide reductase subunit B-like C-terminal" evidence="14">
    <location>
        <begin position="493"/>
        <end position="537"/>
    </location>
</feature>
<proteinExistence type="inferred from homology"/>
<dbReference type="InterPro" id="IPR050152">
    <property type="entry name" value="ChlB/BchB/BchZ"/>
</dbReference>
<evidence type="ECO:0000256" key="7">
    <source>
        <dbReference type="ARBA" id="ARBA00023004"/>
    </source>
</evidence>
<evidence type="ECO:0000256" key="2">
    <source>
        <dbReference type="ARBA" id="ARBA00022531"/>
    </source>
</evidence>
<comment type="function">
    <text evidence="11">Component of the dark-operative protochlorophyllide reductase (DPOR) that uses Mg-ATP and reduced ferredoxin to reduce ring D of protochlorophyllide (Pchlide) to form chlorophyllide a (Chlide). This reaction is light-independent. The NB-protein (BchN-BchB) is the catalytic component of the complex.</text>
</comment>
<dbReference type="InterPro" id="IPR000510">
    <property type="entry name" value="Nase/OxRdtase_comp1"/>
</dbReference>
<evidence type="ECO:0000256" key="11">
    <source>
        <dbReference type="HAMAP-Rule" id="MF_00353"/>
    </source>
</evidence>
<keyword evidence="6 11" id="KW-0560">Oxidoreductase</keyword>
<protein>
    <recommendedName>
        <fullName evidence="11">Light-independent protochlorophyllide reductase subunit B</fullName>
        <shortName evidence="11">DPOR subunit B</shortName>
        <shortName evidence="11">LI-POR subunit B</shortName>
        <ecNumber evidence="11">1.3.7.7</ecNumber>
    </recommendedName>
</protein>
<evidence type="ECO:0000256" key="10">
    <source>
        <dbReference type="ARBA" id="ARBA00023181"/>
    </source>
</evidence>
<evidence type="ECO:0000256" key="9">
    <source>
        <dbReference type="ARBA" id="ARBA00023171"/>
    </source>
</evidence>
<feature type="compositionally biased region" description="Pro residues" evidence="12">
    <location>
        <begin position="462"/>
        <end position="472"/>
    </location>
</feature>
<feature type="active site" description="Proton donor" evidence="11">
    <location>
        <position position="288"/>
    </location>
</feature>
<comment type="catalytic activity">
    <reaction evidence="11">
        <text>chlorophyllide a + oxidized 2[4Fe-4S]-[ferredoxin] + 2 ADP + 2 phosphate = protochlorophyllide a + reduced 2[4Fe-4S]-[ferredoxin] + 2 ATP + 2 H2O</text>
        <dbReference type="Rhea" id="RHEA:28202"/>
        <dbReference type="Rhea" id="RHEA-COMP:10002"/>
        <dbReference type="Rhea" id="RHEA-COMP:10004"/>
        <dbReference type="ChEBI" id="CHEBI:15377"/>
        <dbReference type="ChEBI" id="CHEBI:30616"/>
        <dbReference type="ChEBI" id="CHEBI:33722"/>
        <dbReference type="ChEBI" id="CHEBI:33723"/>
        <dbReference type="ChEBI" id="CHEBI:43474"/>
        <dbReference type="ChEBI" id="CHEBI:83348"/>
        <dbReference type="ChEBI" id="CHEBI:83350"/>
        <dbReference type="ChEBI" id="CHEBI:456216"/>
        <dbReference type="EC" id="1.3.7.7"/>
    </reaction>
</comment>
<dbReference type="SUPFAM" id="SSF53807">
    <property type="entry name" value="Helical backbone' metal receptor"/>
    <property type="match status" value="1"/>
</dbReference>
<keyword evidence="7 11" id="KW-0408">Iron</keyword>
<comment type="cofactor">
    <cofactor evidence="11">
        <name>[4Fe-4S] cluster</name>
        <dbReference type="ChEBI" id="CHEBI:49883"/>
    </cofactor>
    <text evidence="11">Binds 1 [4Fe-4S] cluster per heterodimer. The cluster is bound at the heterodimer interface by residues from both subunits.</text>
</comment>
<feature type="compositionally biased region" description="Low complexity" evidence="12">
    <location>
        <begin position="451"/>
        <end position="461"/>
    </location>
</feature>
<dbReference type="InterPro" id="IPR016209">
    <property type="entry name" value="Protochlorophyllide_Rdtase"/>
</dbReference>
<dbReference type="Proteomes" id="UP001596456">
    <property type="component" value="Unassembled WGS sequence"/>
</dbReference>
<feature type="domain" description="Nitrogenase/oxidoreductase component 1" evidence="13">
    <location>
        <begin position="12"/>
        <end position="420"/>
    </location>
</feature>
<dbReference type="InterPro" id="IPR005969">
    <property type="entry name" value="Protochl_reductB"/>
</dbReference>
<keyword evidence="2 11" id="KW-0602">Photosynthesis</keyword>
<keyword evidence="4 11" id="KW-0547">Nucleotide-binding</keyword>
<dbReference type="PANTHER" id="PTHR33712">
    <property type="entry name" value="LIGHT-INDEPENDENT PROTOCHLOROPHYLLIDE REDUCTASE SUBUNIT B"/>
    <property type="match status" value="1"/>
</dbReference>
<evidence type="ECO:0000256" key="8">
    <source>
        <dbReference type="ARBA" id="ARBA00023014"/>
    </source>
</evidence>
<gene>
    <name evidence="11 15" type="primary">bchB</name>
    <name evidence="15" type="ORF">ACFQPS_10445</name>
</gene>
<evidence type="ECO:0000256" key="4">
    <source>
        <dbReference type="ARBA" id="ARBA00022741"/>
    </source>
</evidence>
<organism evidence="15 16">
    <name type="scientific">Rhodocista pekingensis</name>
    <dbReference type="NCBI Taxonomy" id="201185"/>
    <lineage>
        <taxon>Bacteria</taxon>
        <taxon>Pseudomonadati</taxon>
        <taxon>Pseudomonadota</taxon>
        <taxon>Alphaproteobacteria</taxon>
        <taxon>Rhodospirillales</taxon>
        <taxon>Azospirillaceae</taxon>
        <taxon>Rhodocista</taxon>
    </lineage>
</organism>
<dbReference type="Gene3D" id="1.20.89.20">
    <property type="match status" value="1"/>
</dbReference>
<comment type="pathway">
    <text evidence="11">Porphyrin-containing compound metabolism; bacteriochlorophyll biosynthesis (light-independent).</text>
</comment>
<sequence>MQLTVWTYEAPPHVGAMRIATGMEGLHYVLHAPQGDTYADLLFTMIERRAKRPPVTYSTFQARDLGGDTAELFKTSVREAYERFRPQAMIVGASCTAELIQDDPGGLARALALPVPVIPLELPAYQKKENWGAAETFYQLVRALAGPHVPPPGTPRPVRAPGVRPRCNLLGPTALGFRHRDDVTEITRLLDRIGVDVHVVAPMGATPADIARLGEADFNVVLYPEVAGTAASWLQRSFGQPATKVVPIGFGATKDFVAEVAGLAGLDRAAALAAAGGSRLPWYSRSVDSTYLTGKRVFIFGDGTHALAAARIASDEMGFTVVGLGTYSREFARDVREAAQRYGVEALITDDYLEVEAKVAELQPELVLGTQMERHIAKRLGIACAVISAPIHVQDFPARYSPQMGFEGANVIFDTWVHPLVMGLEEHLLAMFREDFEFQDEAGPSHLGGIAPARPAAAVPPAADPAPVPPTPAAAAPAAAATAVPAGEQETRWAPEAEKELGKIPFFVRGKARRNTERYAKDHGITLITVETLYDAKAHFGR</sequence>
<feature type="binding site" evidence="11">
    <location>
        <begin position="423"/>
        <end position="424"/>
    </location>
    <ligand>
        <name>substrate</name>
    </ligand>
</feature>
<dbReference type="GO" id="GO:0016491">
    <property type="term" value="F:oxidoreductase activity"/>
    <property type="evidence" value="ECO:0007669"/>
    <property type="project" value="UniProtKB-KW"/>
</dbReference>
<keyword evidence="8 11" id="KW-0411">Iron-sulfur</keyword>
<dbReference type="EMBL" id="JBHTCM010000010">
    <property type="protein sequence ID" value="MFC7333581.1"/>
    <property type="molecule type" value="Genomic_DNA"/>
</dbReference>
<evidence type="ECO:0000259" key="13">
    <source>
        <dbReference type="Pfam" id="PF00148"/>
    </source>
</evidence>
<keyword evidence="1 11" id="KW-0004">4Fe-4S</keyword>
<evidence type="ECO:0000256" key="3">
    <source>
        <dbReference type="ARBA" id="ARBA00022723"/>
    </source>
</evidence>
<dbReference type="PIRSF" id="PIRSF000163">
    <property type="entry name" value="PCP_ChlB"/>
    <property type="match status" value="1"/>
</dbReference>
<dbReference type="Gene3D" id="1.10.8.550">
    <property type="entry name" value="Proto-chlorophyllide reductase 57 kD subunit B"/>
    <property type="match status" value="1"/>
</dbReference>
<name>A0ABW2KW92_9PROT</name>
<evidence type="ECO:0000313" key="15">
    <source>
        <dbReference type="EMBL" id="MFC7333581.1"/>
    </source>
</evidence>
<dbReference type="EC" id="1.3.7.7" evidence="11"/>
<dbReference type="PANTHER" id="PTHR33712:SF7">
    <property type="entry name" value="LIGHT-INDEPENDENT PROTOCHLOROPHYLLIDE REDUCTASE SUBUNIT B"/>
    <property type="match status" value="1"/>
</dbReference>
<dbReference type="NCBIfam" id="TIGR01278">
    <property type="entry name" value="DPOR_BchB"/>
    <property type="match status" value="1"/>
</dbReference>
<comment type="subunit">
    <text evidence="11">Protochlorophyllide reductase is composed of three subunits; BchL, BchN and BchB. Forms a heterotetramer of two BchB and two BchN subunits.</text>
</comment>
<dbReference type="HAMAP" id="MF_00353">
    <property type="entry name" value="ChlB_BchB"/>
    <property type="match status" value="1"/>
</dbReference>
<dbReference type="InterPro" id="IPR042298">
    <property type="entry name" value="P-CP_red_C"/>
</dbReference>